<organism evidence="1 2">
    <name type="scientific">Clavispora lusitaniae</name>
    <name type="common">Candida lusitaniae</name>
    <dbReference type="NCBI Taxonomy" id="36911"/>
    <lineage>
        <taxon>Eukaryota</taxon>
        <taxon>Fungi</taxon>
        <taxon>Dikarya</taxon>
        <taxon>Ascomycota</taxon>
        <taxon>Saccharomycotina</taxon>
        <taxon>Pichiomycetes</taxon>
        <taxon>Metschnikowiaceae</taxon>
        <taxon>Clavispora</taxon>
    </lineage>
</organism>
<dbReference type="EMBL" id="LYUB02000010">
    <property type="protein sequence ID" value="OVF07929.1"/>
    <property type="molecule type" value="Genomic_DNA"/>
</dbReference>
<dbReference type="KEGG" id="clus:A9F13_10g00561"/>
<comment type="caution">
    <text evidence="1">The sequence shown here is derived from an EMBL/GenBank/DDBJ whole genome shotgun (WGS) entry which is preliminary data.</text>
</comment>
<name>A0AA91PYH5_CLALS</name>
<accession>A0AA91PYH5</accession>
<sequence length="114" mass="13074">METAPESDIAHTLNQISSEDSLPRVQVLSAESYNETNKSVASFVSQRPENLFIIDGEKYADESIICTSDEQGNKTCLKLRYNSIELFKQMQRLEYFCSLPNNMDATYFECRKIT</sequence>
<protein>
    <submittedName>
        <fullName evidence="1">Uncharacterized protein</fullName>
    </submittedName>
</protein>
<dbReference type="AlphaFoldDB" id="A0AA91PYH5"/>
<evidence type="ECO:0000313" key="1">
    <source>
        <dbReference type="EMBL" id="OVF07929.1"/>
    </source>
</evidence>
<reference evidence="1 2" key="1">
    <citation type="submission" date="2017-04" db="EMBL/GenBank/DDBJ databases">
        <title>Draft genome of the yeast Clavispora lusitaniae type strain CBS 6936.</title>
        <authorList>
            <person name="Durrens P."/>
            <person name="Klopp C."/>
            <person name="Biteau N."/>
            <person name="Fitton-Ouhabi V."/>
            <person name="Dementhon K."/>
            <person name="Accoceberry I."/>
            <person name="Sherman D.J."/>
            <person name="Noel T."/>
        </authorList>
    </citation>
    <scope>NUCLEOTIDE SEQUENCE [LARGE SCALE GENOMIC DNA]</scope>
    <source>
        <strain evidence="1 2">CBS 6936</strain>
    </source>
</reference>
<evidence type="ECO:0000313" key="2">
    <source>
        <dbReference type="Proteomes" id="UP000195602"/>
    </source>
</evidence>
<proteinExistence type="predicted"/>
<dbReference type="Proteomes" id="UP000195602">
    <property type="component" value="Unassembled WGS sequence"/>
</dbReference>
<gene>
    <name evidence="1" type="ORF">A9F13_10g00561</name>
</gene>